<evidence type="ECO:0000313" key="1">
    <source>
        <dbReference type="EMBL" id="RLC36313.1"/>
    </source>
</evidence>
<sequence>MGFFKKVFGWLGGVFHRVPDIIRENALLVKASIGAGLGLFLENNEEYADEVVEALKGLDEALQDGRISTNSVLLAELRSLFAKYGLKPGTSAAVMALFEAAVQTMEQYLPGSSDEFTNTWRGIVQYALSIAEGYLQDA</sequence>
<gene>
    <name evidence="1" type="ORF">DRH29_04815</name>
</gene>
<proteinExistence type="predicted"/>
<protein>
    <submittedName>
        <fullName evidence="1">Uncharacterized protein</fullName>
    </submittedName>
</protein>
<dbReference type="EMBL" id="QMNG01000067">
    <property type="protein sequence ID" value="RLC36313.1"/>
    <property type="molecule type" value="Genomic_DNA"/>
</dbReference>
<name>A0A420ZBF8_UNCK3</name>
<organism evidence="1 2">
    <name type="scientific">candidate division Kazan bacterium</name>
    <dbReference type="NCBI Taxonomy" id="2202143"/>
    <lineage>
        <taxon>Bacteria</taxon>
        <taxon>Bacteria division Kazan-3B-28</taxon>
    </lineage>
</organism>
<comment type="caution">
    <text evidence="1">The sequence shown here is derived from an EMBL/GenBank/DDBJ whole genome shotgun (WGS) entry which is preliminary data.</text>
</comment>
<dbReference type="AlphaFoldDB" id="A0A420ZBF8"/>
<reference evidence="1 2" key="1">
    <citation type="submission" date="2018-06" db="EMBL/GenBank/DDBJ databases">
        <title>Extensive metabolic versatility and redundancy in microbially diverse, dynamic hydrothermal sediments.</title>
        <authorList>
            <person name="Dombrowski N."/>
            <person name="Teske A."/>
            <person name="Baker B.J."/>
        </authorList>
    </citation>
    <scope>NUCLEOTIDE SEQUENCE [LARGE SCALE GENOMIC DNA]</scope>
    <source>
        <strain evidence="1">B79_G16</strain>
    </source>
</reference>
<dbReference type="Proteomes" id="UP000281261">
    <property type="component" value="Unassembled WGS sequence"/>
</dbReference>
<accession>A0A420ZBF8</accession>
<evidence type="ECO:0000313" key="2">
    <source>
        <dbReference type="Proteomes" id="UP000281261"/>
    </source>
</evidence>